<name>A0A161QCQ8_9FIRM</name>
<dbReference type="SUPFAM" id="SSF50249">
    <property type="entry name" value="Nucleic acid-binding proteins"/>
    <property type="match status" value="1"/>
</dbReference>
<dbReference type="PANTHER" id="PTHR10302:SF27">
    <property type="entry name" value="SINGLE-STRANDED DNA-BINDING PROTEIN"/>
    <property type="match status" value="1"/>
</dbReference>
<evidence type="ECO:0000256" key="4">
    <source>
        <dbReference type="SAM" id="MobiDB-lite"/>
    </source>
</evidence>
<protein>
    <recommendedName>
        <fullName evidence="2 3">Single-stranded DNA-binding protein</fullName>
        <shortName evidence="2">SSB</shortName>
    </recommendedName>
</protein>
<evidence type="ECO:0000256" key="1">
    <source>
        <dbReference type="ARBA" id="ARBA00023125"/>
    </source>
</evidence>
<dbReference type="OrthoDB" id="9809878at2"/>
<dbReference type="GO" id="GO:0009295">
    <property type="term" value="C:nucleoid"/>
    <property type="evidence" value="ECO:0007669"/>
    <property type="project" value="TreeGrafter"/>
</dbReference>
<accession>A0A161QCQ8</accession>
<dbReference type="Pfam" id="PF00436">
    <property type="entry name" value="SSB"/>
    <property type="match status" value="1"/>
</dbReference>
<dbReference type="EMBL" id="LOHZ01000022">
    <property type="protein sequence ID" value="KYO67224.1"/>
    <property type="molecule type" value="Genomic_DNA"/>
</dbReference>
<dbReference type="GO" id="GO:0003697">
    <property type="term" value="F:single-stranded DNA binding"/>
    <property type="evidence" value="ECO:0007669"/>
    <property type="project" value="UniProtKB-UniRule"/>
</dbReference>
<dbReference type="Proteomes" id="UP000075737">
    <property type="component" value="Unassembled WGS sequence"/>
</dbReference>
<comment type="caution">
    <text evidence="2">Lacks conserved residue(s) required for the propagation of feature annotation.</text>
</comment>
<comment type="subunit">
    <text evidence="2">Homotetramer.</text>
</comment>
<gene>
    <name evidence="5" type="primary">ssbA</name>
    <name evidence="5" type="ORF">ATZ99_05100</name>
</gene>
<reference evidence="5 6" key="1">
    <citation type="submission" date="2015-12" db="EMBL/GenBank/DDBJ databases">
        <title>Draft genome of Thermovenabulum gondwanense isolated from a red thermophilic microbial mat colonisisng an outflow channel of a bore well.</title>
        <authorList>
            <person name="Patel B.K."/>
        </authorList>
    </citation>
    <scope>NUCLEOTIDE SEQUENCE [LARGE SCALE GENOMIC DNA]</scope>
    <source>
        <strain evidence="5 6">R270</strain>
    </source>
</reference>
<evidence type="ECO:0000256" key="2">
    <source>
        <dbReference type="HAMAP-Rule" id="MF_00984"/>
    </source>
</evidence>
<sequence>MNKVILIGRLTKDPELRYTPGSGVAVATFTLAVSRPFLNQKGERDTDFIPIVVWRKLAEQCASNLRKGRLVGVSGRLQVRSFETQNGTRKWVTEVVAEEIQFLDRPKATDSQEREPEPQTGAFEEGFNDPDIDLNFDFDEDLNAGEDLPF</sequence>
<evidence type="ECO:0000313" key="6">
    <source>
        <dbReference type="Proteomes" id="UP000075737"/>
    </source>
</evidence>
<feature type="region of interest" description="Disordered" evidence="4">
    <location>
        <begin position="104"/>
        <end position="133"/>
    </location>
</feature>
<keyword evidence="1 2" id="KW-0238">DNA-binding</keyword>
<evidence type="ECO:0000313" key="5">
    <source>
        <dbReference type="EMBL" id="KYO67224.1"/>
    </source>
</evidence>
<dbReference type="PROSITE" id="PS50935">
    <property type="entry name" value="SSB"/>
    <property type="match status" value="1"/>
</dbReference>
<dbReference type="AlphaFoldDB" id="A0A161QCQ8"/>
<dbReference type="InterPro" id="IPR012340">
    <property type="entry name" value="NA-bd_OB-fold"/>
</dbReference>
<dbReference type="HAMAP" id="MF_00984">
    <property type="entry name" value="SSB"/>
    <property type="match status" value="1"/>
</dbReference>
<keyword evidence="6" id="KW-1185">Reference proteome</keyword>
<dbReference type="RefSeq" id="WP_068747685.1">
    <property type="nucleotide sequence ID" value="NZ_LOHZ01000022.1"/>
</dbReference>
<dbReference type="InterPro" id="IPR000424">
    <property type="entry name" value="Primosome_PriB/ssb"/>
</dbReference>
<dbReference type="CDD" id="cd04496">
    <property type="entry name" value="SSB_OBF"/>
    <property type="match status" value="1"/>
</dbReference>
<proteinExistence type="inferred from homology"/>
<comment type="caution">
    <text evidence="5">The sequence shown here is derived from an EMBL/GenBank/DDBJ whole genome shotgun (WGS) entry which is preliminary data.</text>
</comment>
<evidence type="ECO:0000256" key="3">
    <source>
        <dbReference type="RuleBase" id="RU000524"/>
    </source>
</evidence>
<feature type="compositionally biased region" description="Basic and acidic residues" evidence="4">
    <location>
        <begin position="104"/>
        <end position="117"/>
    </location>
</feature>
<dbReference type="PANTHER" id="PTHR10302">
    <property type="entry name" value="SINGLE-STRANDED DNA-BINDING PROTEIN"/>
    <property type="match status" value="1"/>
</dbReference>
<organism evidence="5 6">
    <name type="scientific">Thermovenabulum gondwanense</name>
    <dbReference type="NCBI Taxonomy" id="520767"/>
    <lineage>
        <taxon>Bacteria</taxon>
        <taxon>Bacillati</taxon>
        <taxon>Bacillota</taxon>
        <taxon>Clostridia</taxon>
        <taxon>Thermosediminibacterales</taxon>
        <taxon>Thermosediminibacteraceae</taxon>
        <taxon>Thermovenabulum</taxon>
    </lineage>
</organism>
<dbReference type="PATRIC" id="fig|520767.4.peg.523"/>
<dbReference type="InterPro" id="IPR011344">
    <property type="entry name" value="ssDNA-bd"/>
</dbReference>
<dbReference type="GO" id="GO:0006260">
    <property type="term" value="P:DNA replication"/>
    <property type="evidence" value="ECO:0007669"/>
    <property type="project" value="InterPro"/>
</dbReference>
<dbReference type="NCBIfam" id="TIGR00621">
    <property type="entry name" value="ssb"/>
    <property type="match status" value="1"/>
</dbReference>
<dbReference type="Gene3D" id="2.40.50.140">
    <property type="entry name" value="Nucleic acid-binding proteins"/>
    <property type="match status" value="1"/>
</dbReference>
<dbReference type="STRING" id="520767.ATZ99_05100"/>